<accession>A0A5B7EBR2</accession>
<evidence type="ECO:0000313" key="1">
    <source>
        <dbReference type="EMBL" id="MPC30616.1"/>
    </source>
</evidence>
<comment type="caution">
    <text evidence="1">The sequence shown here is derived from an EMBL/GenBank/DDBJ whole genome shotgun (WGS) entry which is preliminary data.</text>
</comment>
<dbReference type="EMBL" id="VSRR010002286">
    <property type="protein sequence ID" value="MPC30616.1"/>
    <property type="molecule type" value="Genomic_DNA"/>
</dbReference>
<sequence length="61" mass="6703">MSSFRCSKSVDRRRRVCGGAVKLIVSSSEDPGLVRVCSPAFITRRSKSQSPISCESCFLSF</sequence>
<gene>
    <name evidence="1" type="ORF">E2C01_023883</name>
</gene>
<dbReference type="Proteomes" id="UP000324222">
    <property type="component" value="Unassembled WGS sequence"/>
</dbReference>
<keyword evidence="2" id="KW-1185">Reference proteome</keyword>
<dbReference type="AlphaFoldDB" id="A0A5B7EBR2"/>
<proteinExistence type="predicted"/>
<reference evidence="1 2" key="1">
    <citation type="submission" date="2019-05" db="EMBL/GenBank/DDBJ databases">
        <title>Another draft genome of Portunus trituberculatus and its Hox gene families provides insights of decapod evolution.</title>
        <authorList>
            <person name="Jeong J.-H."/>
            <person name="Song I."/>
            <person name="Kim S."/>
            <person name="Choi T."/>
            <person name="Kim D."/>
            <person name="Ryu S."/>
            <person name="Kim W."/>
        </authorList>
    </citation>
    <scope>NUCLEOTIDE SEQUENCE [LARGE SCALE GENOMIC DNA]</scope>
    <source>
        <tissue evidence="1">Muscle</tissue>
    </source>
</reference>
<name>A0A5B7EBR2_PORTR</name>
<organism evidence="1 2">
    <name type="scientific">Portunus trituberculatus</name>
    <name type="common">Swimming crab</name>
    <name type="synonym">Neptunus trituberculatus</name>
    <dbReference type="NCBI Taxonomy" id="210409"/>
    <lineage>
        <taxon>Eukaryota</taxon>
        <taxon>Metazoa</taxon>
        <taxon>Ecdysozoa</taxon>
        <taxon>Arthropoda</taxon>
        <taxon>Crustacea</taxon>
        <taxon>Multicrustacea</taxon>
        <taxon>Malacostraca</taxon>
        <taxon>Eumalacostraca</taxon>
        <taxon>Eucarida</taxon>
        <taxon>Decapoda</taxon>
        <taxon>Pleocyemata</taxon>
        <taxon>Brachyura</taxon>
        <taxon>Eubrachyura</taxon>
        <taxon>Portunoidea</taxon>
        <taxon>Portunidae</taxon>
        <taxon>Portuninae</taxon>
        <taxon>Portunus</taxon>
    </lineage>
</organism>
<protein>
    <submittedName>
        <fullName evidence="1">Uncharacterized protein</fullName>
    </submittedName>
</protein>
<evidence type="ECO:0000313" key="2">
    <source>
        <dbReference type="Proteomes" id="UP000324222"/>
    </source>
</evidence>